<reference evidence="11 12" key="1">
    <citation type="journal article" date="2018" name="Mol. Plant">
        <title>The genome of Artemisia annua provides insight into the evolution of Asteraceae family and artemisinin biosynthesis.</title>
        <authorList>
            <person name="Shen Q."/>
            <person name="Zhang L."/>
            <person name="Liao Z."/>
            <person name="Wang S."/>
            <person name="Yan T."/>
            <person name="Shi P."/>
            <person name="Liu M."/>
            <person name="Fu X."/>
            <person name="Pan Q."/>
            <person name="Wang Y."/>
            <person name="Lv Z."/>
            <person name="Lu X."/>
            <person name="Zhang F."/>
            <person name="Jiang W."/>
            <person name="Ma Y."/>
            <person name="Chen M."/>
            <person name="Hao X."/>
            <person name="Li L."/>
            <person name="Tang Y."/>
            <person name="Lv G."/>
            <person name="Zhou Y."/>
            <person name="Sun X."/>
            <person name="Brodelius P.E."/>
            <person name="Rose J.K.C."/>
            <person name="Tang K."/>
        </authorList>
    </citation>
    <scope>NUCLEOTIDE SEQUENCE [LARGE SCALE GENOMIC DNA]</scope>
    <source>
        <strain evidence="12">cv. Huhao1</strain>
        <tissue evidence="11">Leaf</tissue>
    </source>
</reference>
<dbReference type="AlphaFoldDB" id="A0A2U1KA06"/>
<keyword evidence="7" id="KW-0677">Repeat</keyword>
<organism evidence="11 12">
    <name type="scientific">Artemisia annua</name>
    <name type="common">Sweet wormwood</name>
    <dbReference type="NCBI Taxonomy" id="35608"/>
    <lineage>
        <taxon>Eukaryota</taxon>
        <taxon>Viridiplantae</taxon>
        <taxon>Streptophyta</taxon>
        <taxon>Embryophyta</taxon>
        <taxon>Tracheophyta</taxon>
        <taxon>Spermatophyta</taxon>
        <taxon>Magnoliopsida</taxon>
        <taxon>eudicotyledons</taxon>
        <taxon>Gunneridae</taxon>
        <taxon>Pentapetalae</taxon>
        <taxon>asterids</taxon>
        <taxon>campanulids</taxon>
        <taxon>Asterales</taxon>
        <taxon>Asteraceae</taxon>
        <taxon>Asteroideae</taxon>
        <taxon>Anthemideae</taxon>
        <taxon>Artemisiinae</taxon>
        <taxon>Artemisia</taxon>
    </lineage>
</organism>
<evidence type="ECO:0000256" key="7">
    <source>
        <dbReference type="ARBA" id="ARBA00022737"/>
    </source>
</evidence>
<dbReference type="Pfam" id="PF13855">
    <property type="entry name" value="LRR_8"/>
    <property type="match status" value="1"/>
</dbReference>
<evidence type="ECO:0000256" key="5">
    <source>
        <dbReference type="ARBA" id="ARBA00022692"/>
    </source>
</evidence>
<protein>
    <submittedName>
        <fullName evidence="11">Leucine-rich repeat protein</fullName>
    </submittedName>
</protein>
<evidence type="ECO:0000313" key="11">
    <source>
        <dbReference type="EMBL" id="PWA28510.1"/>
    </source>
</evidence>
<dbReference type="GO" id="GO:0006952">
    <property type="term" value="P:defense response"/>
    <property type="evidence" value="ECO:0007669"/>
    <property type="project" value="UniProtKB-ARBA"/>
</dbReference>
<sequence>MSEANLTGPIPSQLGNLSGLVHLDLISNHLVGSIPFSLGELRSLTFLDLSFNQLEGVIPESFGNHSSLVQIHNSLDGSLSDFTGYQSQQHLNLSSNRLSGNSPNSSGQVSNLQHIDVSYNSLHGSIPDFTGCPSLTWLDLSSSLPDSFQNTILVLKLSKNNLSGKLPSSLGSLSKLEALYLRSNSLSGELPMSLSNCTRANRFSGRLPSQICWLYNLQYIDLSHNGLSGDIPGCLEEILPMDTRSPGINGWVEFVDNAWVAWKGTKRIFGKTVLGLLISIDLSSNNFSGNLPTEITNLIELVSLNVSFNKLQGEIPKDIGQLKYLGSLDLSRNEFSGNIPSKVTLYFVDLHLHKHVVGLHMLVTVDGKKNDEKDGDDFWRPYQLGMGVGFAAGFWGLCGIYFSTAIADISFFLHGVS</sequence>
<keyword evidence="4" id="KW-0433">Leucine-rich repeat</keyword>
<keyword evidence="3" id="KW-1003">Cell membrane</keyword>
<dbReference type="InterPro" id="IPR032675">
    <property type="entry name" value="LRR_dom_sf"/>
</dbReference>
<evidence type="ECO:0000256" key="6">
    <source>
        <dbReference type="ARBA" id="ARBA00022729"/>
    </source>
</evidence>
<comment type="caution">
    <text evidence="11">The sequence shown here is derived from an EMBL/GenBank/DDBJ whole genome shotgun (WGS) entry which is preliminary data.</text>
</comment>
<keyword evidence="5" id="KW-0812">Transmembrane</keyword>
<evidence type="ECO:0000256" key="10">
    <source>
        <dbReference type="ARBA" id="ARBA00023180"/>
    </source>
</evidence>
<keyword evidence="8" id="KW-1133">Transmembrane helix</keyword>
<keyword evidence="6" id="KW-0732">Signal</keyword>
<dbReference type="InterPro" id="IPR046956">
    <property type="entry name" value="RLP23-like"/>
</dbReference>
<dbReference type="InterPro" id="IPR001611">
    <property type="entry name" value="Leu-rich_rpt"/>
</dbReference>
<keyword evidence="9" id="KW-0472">Membrane</keyword>
<accession>A0A2U1KA06</accession>
<dbReference type="FunFam" id="3.80.10.10:FF:000383">
    <property type="entry name" value="Leucine-rich repeat receptor protein kinase EMS1"/>
    <property type="match status" value="2"/>
</dbReference>
<evidence type="ECO:0000256" key="9">
    <source>
        <dbReference type="ARBA" id="ARBA00023136"/>
    </source>
</evidence>
<name>A0A2U1KA06_ARTAN</name>
<evidence type="ECO:0000256" key="1">
    <source>
        <dbReference type="ARBA" id="ARBA00004251"/>
    </source>
</evidence>
<dbReference type="EMBL" id="PKPP01027354">
    <property type="protein sequence ID" value="PWA28510.1"/>
    <property type="molecule type" value="Genomic_DNA"/>
</dbReference>
<dbReference type="SUPFAM" id="SSF52047">
    <property type="entry name" value="RNI-like"/>
    <property type="match status" value="1"/>
</dbReference>
<proteinExistence type="inferred from homology"/>
<evidence type="ECO:0000256" key="2">
    <source>
        <dbReference type="ARBA" id="ARBA00009592"/>
    </source>
</evidence>
<dbReference type="SMART" id="SM00369">
    <property type="entry name" value="LRR_TYP"/>
    <property type="match status" value="5"/>
</dbReference>
<dbReference type="GO" id="GO:0005886">
    <property type="term" value="C:plasma membrane"/>
    <property type="evidence" value="ECO:0007669"/>
    <property type="project" value="UniProtKB-SubCell"/>
</dbReference>
<gene>
    <name evidence="11" type="ORF">CTI12_AA627280</name>
</gene>
<comment type="subcellular location">
    <subcellularLocation>
        <location evidence="1">Cell membrane</location>
        <topology evidence="1">Single-pass type I membrane protein</topology>
    </subcellularLocation>
</comment>
<dbReference type="STRING" id="35608.A0A2U1KA06"/>
<dbReference type="GO" id="GO:0051707">
    <property type="term" value="P:response to other organism"/>
    <property type="evidence" value="ECO:0007669"/>
    <property type="project" value="UniProtKB-ARBA"/>
</dbReference>
<dbReference type="Pfam" id="PF00560">
    <property type="entry name" value="LRR_1"/>
    <property type="match status" value="6"/>
</dbReference>
<keyword evidence="12" id="KW-1185">Reference proteome</keyword>
<evidence type="ECO:0000256" key="3">
    <source>
        <dbReference type="ARBA" id="ARBA00022475"/>
    </source>
</evidence>
<evidence type="ECO:0000313" key="12">
    <source>
        <dbReference type="Proteomes" id="UP000245207"/>
    </source>
</evidence>
<dbReference type="Gene3D" id="3.80.10.10">
    <property type="entry name" value="Ribonuclease Inhibitor"/>
    <property type="match status" value="2"/>
</dbReference>
<dbReference type="Proteomes" id="UP000245207">
    <property type="component" value="Unassembled WGS sequence"/>
</dbReference>
<dbReference type="InterPro" id="IPR003591">
    <property type="entry name" value="Leu-rich_rpt_typical-subtyp"/>
</dbReference>
<evidence type="ECO:0000256" key="4">
    <source>
        <dbReference type="ARBA" id="ARBA00022614"/>
    </source>
</evidence>
<dbReference type="PANTHER" id="PTHR48063:SF103">
    <property type="entry name" value="LEUCINE-RICH RECEPTOR-LIKE KINASE FAMILY PROTEIN"/>
    <property type="match status" value="1"/>
</dbReference>
<dbReference type="OrthoDB" id="637646at2759"/>
<dbReference type="PRINTS" id="PR00019">
    <property type="entry name" value="LEURICHRPT"/>
</dbReference>
<evidence type="ECO:0000256" key="8">
    <source>
        <dbReference type="ARBA" id="ARBA00022989"/>
    </source>
</evidence>
<keyword evidence="10" id="KW-0325">Glycoprotein</keyword>
<comment type="similarity">
    <text evidence="2">Belongs to the RLP family.</text>
</comment>
<dbReference type="PANTHER" id="PTHR48063">
    <property type="entry name" value="LRR RECEPTOR-LIKE KINASE"/>
    <property type="match status" value="1"/>
</dbReference>